<evidence type="ECO:0000256" key="6">
    <source>
        <dbReference type="SAM" id="Phobius"/>
    </source>
</evidence>
<feature type="transmembrane region" description="Helical" evidence="6">
    <location>
        <begin position="127"/>
        <end position="146"/>
    </location>
</feature>
<organism evidence="7 8">
    <name type="scientific">Symbiochloris irregularis</name>
    <dbReference type="NCBI Taxonomy" id="706552"/>
    <lineage>
        <taxon>Eukaryota</taxon>
        <taxon>Viridiplantae</taxon>
        <taxon>Chlorophyta</taxon>
        <taxon>core chlorophytes</taxon>
        <taxon>Trebouxiophyceae</taxon>
        <taxon>Trebouxiales</taxon>
        <taxon>Trebouxiaceae</taxon>
        <taxon>Symbiochloris</taxon>
    </lineage>
</organism>
<proteinExistence type="inferred from homology"/>
<evidence type="ECO:0000313" key="7">
    <source>
        <dbReference type="EMBL" id="KAK9808079.1"/>
    </source>
</evidence>
<keyword evidence="3 6" id="KW-0812">Transmembrane</keyword>
<dbReference type="Proteomes" id="UP001465755">
    <property type="component" value="Unassembled WGS sequence"/>
</dbReference>
<keyword evidence="8" id="KW-1185">Reference proteome</keyword>
<dbReference type="InterPro" id="IPR002781">
    <property type="entry name" value="TM_pro_TauE-like"/>
</dbReference>
<gene>
    <name evidence="7" type="ORF">WJX73_003368</name>
</gene>
<dbReference type="PANTHER" id="PTHR14255">
    <property type="entry name" value="CEREBLON"/>
    <property type="match status" value="1"/>
</dbReference>
<evidence type="ECO:0000313" key="8">
    <source>
        <dbReference type="Proteomes" id="UP001465755"/>
    </source>
</evidence>
<name>A0AAW1PJM7_9CHLO</name>
<dbReference type="GO" id="GO:0016567">
    <property type="term" value="P:protein ubiquitination"/>
    <property type="evidence" value="ECO:0007669"/>
    <property type="project" value="TreeGrafter"/>
</dbReference>
<dbReference type="Pfam" id="PF01925">
    <property type="entry name" value="TauE"/>
    <property type="match status" value="2"/>
</dbReference>
<evidence type="ECO:0000256" key="2">
    <source>
        <dbReference type="ARBA" id="ARBA00009142"/>
    </source>
</evidence>
<feature type="transmembrane region" description="Helical" evidence="6">
    <location>
        <begin position="86"/>
        <end position="115"/>
    </location>
</feature>
<accession>A0AAW1PJM7</accession>
<dbReference type="PANTHER" id="PTHR14255:SF3">
    <property type="entry name" value="SULFITE EXPORTER TAUE_SAFE FAMILY PROTEIN 5-RELATED"/>
    <property type="match status" value="1"/>
</dbReference>
<comment type="caution">
    <text evidence="7">The sequence shown here is derived from an EMBL/GenBank/DDBJ whole genome shotgun (WGS) entry which is preliminary data.</text>
</comment>
<protein>
    <recommendedName>
        <fullName evidence="9">Sulfite exporter TauE/SafE</fullName>
    </recommendedName>
</protein>
<dbReference type="GO" id="GO:0031464">
    <property type="term" value="C:Cul4A-RING E3 ubiquitin ligase complex"/>
    <property type="evidence" value="ECO:0007669"/>
    <property type="project" value="TreeGrafter"/>
</dbReference>
<evidence type="ECO:0008006" key="9">
    <source>
        <dbReference type="Google" id="ProtNLM"/>
    </source>
</evidence>
<feature type="transmembrane region" description="Helical" evidence="6">
    <location>
        <begin position="215"/>
        <end position="234"/>
    </location>
</feature>
<feature type="transmembrane region" description="Helical" evidence="6">
    <location>
        <begin position="287"/>
        <end position="307"/>
    </location>
</feature>
<evidence type="ECO:0000256" key="4">
    <source>
        <dbReference type="ARBA" id="ARBA00022989"/>
    </source>
</evidence>
<feature type="transmembrane region" description="Helical" evidence="6">
    <location>
        <begin position="348"/>
        <end position="369"/>
    </location>
</feature>
<comment type="subcellular location">
    <subcellularLocation>
        <location evidence="1">Membrane</location>
        <topology evidence="1">Multi-pass membrane protein</topology>
    </subcellularLocation>
</comment>
<dbReference type="GO" id="GO:0016020">
    <property type="term" value="C:membrane"/>
    <property type="evidence" value="ECO:0007669"/>
    <property type="project" value="UniProtKB-SubCell"/>
</dbReference>
<sequence length="422" mass="44052">MMAERTPFAPGRWRGQLWKVTSRQSPSRVALAAVLALVLGCALSFASISLRSTVSPARDGLQRSLMSHNSNPDRDRSFTGDLRRNLPALVLTAVAASVSIAAGVGGGAFFVPLFSVLLQFTVKGATALSQASITGGALSGVACLLLRRHPLNPSKHLIDFDLALMLTPMLLLGVSMGVLANAIFPNWELVSIDELPSHSLEEEFVRQAKALPVPWVQLGELGLLWGVFLALQLLKSQQQRCKPLYFLLFAAQALTALLSGACFTWQAHKAGQGGHDTSLRRLIRASLVALGGGCVAGLLGIGGGMIVGPLMLELGVHPLVSAATSALMVLFSSSMGALAFAFDGALNLQYAAVFGGACCAASFVGVLLVARIVNQSGKASIVVMLLACIVGTGALLTAGFGGRNAVHDLSTGNHIGFAPFCR</sequence>
<feature type="transmembrane region" description="Helical" evidence="6">
    <location>
        <begin position="246"/>
        <end position="267"/>
    </location>
</feature>
<feature type="transmembrane region" description="Helical" evidence="6">
    <location>
        <begin position="319"/>
        <end position="342"/>
    </location>
</feature>
<keyword evidence="5 6" id="KW-0472">Membrane</keyword>
<reference evidence="7 8" key="1">
    <citation type="journal article" date="2024" name="Nat. Commun.">
        <title>Phylogenomics reveals the evolutionary origins of lichenization in chlorophyte algae.</title>
        <authorList>
            <person name="Puginier C."/>
            <person name="Libourel C."/>
            <person name="Otte J."/>
            <person name="Skaloud P."/>
            <person name="Haon M."/>
            <person name="Grisel S."/>
            <person name="Petersen M."/>
            <person name="Berrin J.G."/>
            <person name="Delaux P.M."/>
            <person name="Dal Grande F."/>
            <person name="Keller J."/>
        </authorList>
    </citation>
    <scope>NUCLEOTIDE SEQUENCE [LARGE SCALE GENOMIC DNA]</scope>
    <source>
        <strain evidence="7 8">SAG 2036</strain>
    </source>
</reference>
<keyword evidence="4 6" id="KW-1133">Transmembrane helix</keyword>
<evidence type="ECO:0000256" key="1">
    <source>
        <dbReference type="ARBA" id="ARBA00004141"/>
    </source>
</evidence>
<feature type="transmembrane region" description="Helical" evidence="6">
    <location>
        <begin position="381"/>
        <end position="400"/>
    </location>
</feature>
<feature type="transmembrane region" description="Helical" evidence="6">
    <location>
        <begin position="158"/>
        <end position="184"/>
    </location>
</feature>
<evidence type="ECO:0000256" key="3">
    <source>
        <dbReference type="ARBA" id="ARBA00022692"/>
    </source>
</evidence>
<evidence type="ECO:0000256" key="5">
    <source>
        <dbReference type="ARBA" id="ARBA00023136"/>
    </source>
</evidence>
<dbReference type="AlphaFoldDB" id="A0AAW1PJM7"/>
<dbReference type="EMBL" id="JALJOQ010000027">
    <property type="protein sequence ID" value="KAK9808079.1"/>
    <property type="molecule type" value="Genomic_DNA"/>
</dbReference>
<comment type="similarity">
    <text evidence="2">Belongs to the 4-toluene sulfonate uptake permease (TSUP) (TC 2.A.102) family.</text>
</comment>
<feature type="transmembrane region" description="Helical" evidence="6">
    <location>
        <begin position="29"/>
        <end position="48"/>
    </location>
</feature>